<dbReference type="RefSeq" id="XP_007832854.1">
    <property type="nucleotide sequence ID" value="XM_007834663.1"/>
</dbReference>
<dbReference type="EMBL" id="KI912112">
    <property type="protein sequence ID" value="ETS81080.1"/>
    <property type="molecule type" value="Genomic_DNA"/>
</dbReference>
<dbReference type="STRING" id="1229662.W3X4U6"/>
<feature type="compositionally biased region" description="Polar residues" evidence="2">
    <location>
        <begin position="49"/>
        <end position="76"/>
    </location>
</feature>
<organism evidence="3 4">
    <name type="scientific">Pestalotiopsis fici (strain W106-1 / CGMCC3.15140)</name>
    <dbReference type="NCBI Taxonomy" id="1229662"/>
    <lineage>
        <taxon>Eukaryota</taxon>
        <taxon>Fungi</taxon>
        <taxon>Dikarya</taxon>
        <taxon>Ascomycota</taxon>
        <taxon>Pezizomycotina</taxon>
        <taxon>Sordariomycetes</taxon>
        <taxon>Xylariomycetidae</taxon>
        <taxon>Amphisphaeriales</taxon>
        <taxon>Sporocadaceae</taxon>
        <taxon>Pestalotiopsis</taxon>
    </lineage>
</organism>
<dbReference type="GeneID" id="19271095"/>
<accession>W3X4U6</accession>
<dbReference type="eggNOG" id="ENOG502T72H">
    <property type="taxonomic scope" value="Eukaryota"/>
</dbReference>
<evidence type="ECO:0000313" key="3">
    <source>
        <dbReference type="EMBL" id="ETS81080.1"/>
    </source>
</evidence>
<dbReference type="HOGENOM" id="CLU_008719_1_3_1"/>
<dbReference type="AlphaFoldDB" id="W3X4U6"/>
<dbReference type="GO" id="GO:0045944">
    <property type="term" value="P:positive regulation of transcription by RNA polymerase II"/>
    <property type="evidence" value="ECO:0007669"/>
    <property type="project" value="TreeGrafter"/>
</dbReference>
<dbReference type="OMA" id="FEHEDND"/>
<evidence type="ECO:0000256" key="2">
    <source>
        <dbReference type="SAM" id="MobiDB-lite"/>
    </source>
</evidence>
<dbReference type="GO" id="GO:0005634">
    <property type="term" value="C:nucleus"/>
    <property type="evidence" value="ECO:0007669"/>
    <property type="project" value="TreeGrafter"/>
</dbReference>
<name>W3X4U6_PESFW</name>
<dbReference type="GO" id="GO:0000976">
    <property type="term" value="F:transcription cis-regulatory region binding"/>
    <property type="evidence" value="ECO:0007669"/>
    <property type="project" value="TreeGrafter"/>
</dbReference>
<gene>
    <name evidence="3" type="ORF">PFICI_06082</name>
</gene>
<dbReference type="KEGG" id="pfy:PFICI_06082"/>
<proteinExistence type="predicted"/>
<dbReference type="PANTHER" id="PTHR37534">
    <property type="entry name" value="TRANSCRIPTIONAL ACTIVATOR PROTEIN UGA3"/>
    <property type="match status" value="1"/>
</dbReference>
<dbReference type="PANTHER" id="PTHR37534:SF2">
    <property type="entry name" value="N-ACETYLTRANSFERASE DOMAIN-CONTAINING PROTEIN"/>
    <property type="match status" value="1"/>
</dbReference>
<feature type="region of interest" description="Disordered" evidence="2">
    <location>
        <begin position="42"/>
        <end position="76"/>
    </location>
</feature>
<evidence type="ECO:0008006" key="5">
    <source>
        <dbReference type="Google" id="ProtNLM"/>
    </source>
</evidence>
<protein>
    <recommendedName>
        <fullName evidence="5">Transcription factor domain-containing protein</fullName>
    </recommendedName>
</protein>
<reference evidence="4" key="1">
    <citation type="journal article" date="2015" name="BMC Genomics">
        <title>Genomic and transcriptomic analysis of the endophytic fungus Pestalotiopsis fici reveals its lifestyle and high potential for synthesis of natural products.</title>
        <authorList>
            <person name="Wang X."/>
            <person name="Zhang X."/>
            <person name="Liu L."/>
            <person name="Xiang M."/>
            <person name="Wang W."/>
            <person name="Sun X."/>
            <person name="Che Y."/>
            <person name="Guo L."/>
            <person name="Liu G."/>
            <person name="Guo L."/>
            <person name="Wang C."/>
            <person name="Yin W.B."/>
            <person name="Stadler M."/>
            <person name="Zhang X."/>
            <person name="Liu X."/>
        </authorList>
    </citation>
    <scope>NUCLEOTIDE SEQUENCE [LARGE SCALE GENOMIC DNA]</scope>
    <source>
        <strain evidence="4">W106-1 / CGMCC3.15140</strain>
    </source>
</reference>
<keyword evidence="4" id="KW-1185">Reference proteome</keyword>
<sequence>MLKMIRSLEAGELSFSKTQKWCSTAQRKIRFIDETYDISSLYDERSSPEDAQSSRNVGESPNSTEEPATLVSPTNGFQAIERDNRTLPPPINEVSLNVPVLPEPLPGFHYDTPSSTGPQVVPGLQEMIEFGYYSPPDLRIPQSSYLHPFQTADRQATGAKINPLLIGQPPALQWCDKQDVALVRHFVDVIAPIFDHGGQRKSFATTMPQLATVHQPLLRAISSIAAISLNILGIPHAVDPRQLRSDSYSDLGVIASEAVEAMDDQQFYTVSFLKIFDNLDRSVDPGRSLNDPFGGMQGQQAMYLGQITLAEQLRQDMSWASLRVQLYFAVINQEPCSVLLTLGTNEYIFEHEDNDSQWARKMVLHLHNVVSYCFGDDKDGATYNELVSYAQEWAKLKPISFDPIFTGDADGDDVFPAIFLLNDAVAVGWQMYHLSRILMVAHDHNRPMLGPSGALVRRSIDKSLRKDAEIVCGIANSIGGVNPAYLAACMAISLTGHLFTKNSEQKALLDILVQTEKQFGWPTSTIQSHVRETWEC</sequence>
<evidence type="ECO:0000256" key="1">
    <source>
        <dbReference type="ARBA" id="ARBA00023242"/>
    </source>
</evidence>
<dbReference type="OrthoDB" id="4525710at2759"/>
<evidence type="ECO:0000313" key="4">
    <source>
        <dbReference type="Proteomes" id="UP000030651"/>
    </source>
</evidence>
<dbReference type="GO" id="GO:0003700">
    <property type="term" value="F:DNA-binding transcription factor activity"/>
    <property type="evidence" value="ECO:0007669"/>
    <property type="project" value="TreeGrafter"/>
</dbReference>
<dbReference type="Proteomes" id="UP000030651">
    <property type="component" value="Unassembled WGS sequence"/>
</dbReference>
<keyword evidence="1" id="KW-0539">Nucleus</keyword>
<dbReference type="InParanoid" id="W3X4U6"/>